<accession>A0A1H1FW84</accession>
<dbReference type="AlphaFoldDB" id="A0A1H1FW84"/>
<dbReference type="GO" id="GO:0008757">
    <property type="term" value="F:S-adenosylmethionine-dependent methyltransferase activity"/>
    <property type="evidence" value="ECO:0007669"/>
    <property type="project" value="InterPro"/>
</dbReference>
<evidence type="ECO:0000259" key="1">
    <source>
        <dbReference type="Pfam" id="PF08241"/>
    </source>
</evidence>
<keyword evidence="3" id="KW-1185">Reference proteome</keyword>
<dbReference type="GO" id="GO:0032259">
    <property type="term" value="P:methylation"/>
    <property type="evidence" value="ECO:0007669"/>
    <property type="project" value="UniProtKB-KW"/>
</dbReference>
<evidence type="ECO:0000313" key="3">
    <source>
        <dbReference type="Proteomes" id="UP000199444"/>
    </source>
</evidence>
<organism evidence="2 3">
    <name type="scientific">Virgibacillus salinus</name>
    <dbReference type="NCBI Taxonomy" id="553311"/>
    <lineage>
        <taxon>Bacteria</taxon>
        <taxon>Bacillati</taxon>
        <taxon>Bacillota</taxon>
        <taxon>Bacilli</taxon>
        <taxon>Bacillales</taxon>
        <taxon>Bacillaceae</taxon>
        <taxon>Virgibacillus</taxon>
    </lineage>
</organism>
<dbReference type="PANTHER" id="PTHR43861:SF1">
    <property type="entry name" value="TRANS-ACONITATE 2-METHYLTRANSFERASE"/>
    <property type="match status" value="1"/>
</dbReference>
<keyword evidence="2" id="KW-0489">Methyltransferase</keyword>
<protein>
    <submittedName>
        <fullName evidence="2">Methyltransferase domain-containing protein</fullName>
    </submittedName>
</protein>
<feature type="domain" description="Methyltransferase type 11" evidence="1">
    <location>
        <begin position="53"/>
        <end position="145"/>
    </location>
</feature>
<proteinExistence type="predicted"/>
<dbReference type="Pfam" id="PF08241">
    <property type="entry name" value="Methyltransf_11"/>
    <property type="match status" value="1"/>
</dbReference>
<dbReference type="Proteomes" id="UP000199444">
    <property type="component" value="Unassembled WGS sequence"/>
</dbReference>
<name>A0A1H1FW84_9BACI</name>
<dbReference type="RefSeq" id="WP_092494178.1">
    <property type="nucleotide sequence ID" value="NZ_FNKD01000004.1"/>
</dbReference>
<gene>
    <name evidence="2" type="ORF">SAMN05216231_3452</name>
</gene>
<dbReference type="Gene3D" id="3.40.50.150">
    <property type="entry name" value="Vaccinia Virus protein VP39"/>
    <property type="match status" value="1"/>
</dbReference>
<keyword evidence="2" id="KW-0808">Transferase</keyword>
<dbReference type="InterPro" id="IPR029063">
    <property type="entry name" value="SAM-dependent_MTases_sf"/>
</dbReference>
<dbReference type="EMBL" id="FNKD01000004">
    <property type="protein sequence ID" value="SDR05217.1"/>
    <property type="molecule type" value="Genomic_DNA"/>
</dbReference>
<evidence type="ECO:0000313" key="2">
    <source>
        <dbReference type="EMBL" id="SDR05217.1"/>
    </source>
</evidence>
<reference evidence="2 3" key="1">
    <citation type="submission" date="2016-10" db="EMBL/GenBank/DDBJ databases">
        <authorList>
            <person name="de Groot N.N."/>
        </authorList>
    </citation>
    <scope>NUCLEOTIDE SEQUENCE [LARGE SCALE GENOMIC DNA]</scope>
    <source>
        <strain evidence="2 3">CGMCC 1.10449</strain>
    </source>
</reference>
<dbReference type="PANTHER" id="PTHR43861">
    <property type="entry name" value="TRANS-ACONITATE 2-METHYLTRANSFERASE-RELATED"/>
    <property type="match status" value="1"/>
</dbReference>
<sequence>MAYSFNWQKEAEVQWDNRAAFWNERSTNMWDNGSRKDIVPFIKKHLNEGSTIIDIGCGDGYGSYKLHKLGYNVVGMDLSTEMIARAKQRLNKEEIKFMQGDAGELSFNANSCEGIMAINVLEWTEFPEKAVREFHRVLKKDGLLCVGILGPTAGPRTNSYPRLQGEKAICNTMMPWEFQKLASENNLQYVDGFGVFKEEVKEHHYKDLTLELKQALTFLWVFMLRKVGE</sequence>
<dbReference type="CDD" id="cd02440">
    <property type="entry name" value="AdoMet_MTases"/>
    <property type="match status" value="1"/>
</dbReference>
<dbReference type="STRING" id="553311.SAMN05216231_3452"/>
<dbReference type="InterPro" id="IPR013216">
    <property type="entry name" value="Methyltransf_11"/>
</dbReference>
<dbReference type="SUPFAM" id="SSF53335">
    <property type="entry name" value="S-adenosyl-L-methionine-dependent methyltransferases"/>
    <property type="match status" value="1"/>
</dbReference>